<keyword evidence="11" id="KW-0812">Transmembrane</keyword>
<dbReference type="InterPro" id="IPR007197">
    <property type="entry name" value="rSAM"/>
</dbReference>
<evidence type="ECO:0000256" key="2">
    <source>
        <dbReference type="ARBA" id="ARBA00003141"/>
    </source>
</evidence>
<dbReference type="Gene3D" id="3.20.20.70">
    <property type="entry name" value="Aldolase class I"/>
    <property type="match status" value="1"/>
</dbReference>
<evidence type="ECO:0000256" key="1">
    <source>
        <dbReference type="ARBA" id="ARBA00001966"/>
    </source>
</evidence>
<dbReference type="EMBL" id="DXBS01000073">
    <property type="protein sequence ID" value="HIZ24572.1"/>
    <property type="molecule type" value="Genomic_DNA"/>
</dbReference>
<reference evidence="13" key="1">
    <citation type="journal article" date="2021" name="PeerJ">
        <title>Extensive microbial diversity within the chicken gut microbiome revealed by metagenomics and culture.</title>
        <authorList>
            <person name="Gilroy R."/>
            <person name="Ravi A."/>
            <person name="Getino M."/>
            <person name="Pursley I."/>
            <person name="Horton D.L."/>
            <person name="Alikhan N.F."/>
            <person name="Baker D."/>
            <person name="Gharbi K."/>
            <person name="Hall N."/>
            <person name="Watson M."/>
            <person name="Adriaenssens E.M."/>
            <person name="Foster-Nyarko E."/>
            <person name="Jarju S."/>
            <person name="Secka A."/>
            <person name="Antonio M."/>
            <person name="Oren A."/>
            <person name="Chaudhuri R.R."/>
            <person name="La Ragione R."/>
            <person name="Hildebrand F."/>
            <person name="Pallen M.J."/>
        </authorList>
    </citation>
    <scope>NUCLEOTIDE SEQUENCE</scope>
    <source>
        <strain evidence="13">CHK33-5263</strain>
    </source>
</reference>
<dbReference type="SFLD" id="SFLDS00029">
    <property type="entry name" value="Radical_SAM"/>
    <property type="match status" value="1"/>
</dbReference>
<feature type="domain" description="Radical SAM core" evidence="12">
    <location>
        <begin position="124"/>
        <end position="351"/>
    </location>
</feature>
<evidence type="ECO:0000256" key="6">
    <source>
        <dbReference type="ARBA" id="ARBA00022691"/>
    </source>
</evidence>
<organism evidence="13 14">
    <name type="scientific">Candidatus Gallimonas intestinigallinarum</name>
    <dbReference type="NCBI Taxonomy" id="2838604"/>
    <lineage>
        <taxon>Bacteria</taxon>
        <taxon>Bacillati</taxon>
        <taxon>Bacillota</taxon>
        <taxon>Clostridia</taxon>
        <taxon>Candidatus Gallimonas</taxon>
    </lineage>
</organism>
<gene>
    <name evidence="13" type="primary">pflA</name>
    <name evidence="13" type="ORF">H9812_03740</name>
</gene>
<evidence type="ECO:0000259" key="12">
    <source>
        <dbReference type="PROSITE" id="PS51918"/>
    </source>
</evidence>
<dbReference type="InterPro" id="IPR012838">
    <property type="entry name" value="PFL1_activating"/>
</dbReference>
<evidence type="ECO:0000256" key="8">
    <source>
        <dbReference type="ARBA" id="ARBA00023002"/>
    </source>
</evidence>
<comment type="cofactor">
    <cofactor evidence="1">
        <name>[4Fe-4S] cluster</name>
        <dbReference type="ChEBI" id="CHEBI:49883"/>
    </cofactor>
</comment>
<reference evidence="13" key="2">
    <citation type="submission" date="2021-04" db="EMBL/GenBank/DDBJ databases">
        <authorList>
            <person name="Gilroy R."/>
        </authorList>
    </citation>
    <scope>NUCLEOTIDE SEQUENCE</scope>
    <source>
        <strain evidence="13">CHK33-5263</strain>
    </source>
</reference>
<keyword evidence="7" id="KW-0479">Metal-binding</keyword>
<keyword evidence="10" id="KW-0411">Iron-sulfur</keyword>
<dbReference type="CDD" id="cd01335">
    <property type="entry name" value="Radical_SAM"/>
    <property type="match status" value="1"/>
</dbReference>
<dbReference type="InterPro" id="IPR001989">
    <property type="entry name" value="Radical_activat_CS"/>
</dbReference>
<evidence type="ECO:0000256" key="5">
    <source>
        <dbReference type="ARBA" id="ARBA00022485"/>
    </source>
</evidence>
<feature type="transmembrane region" description="Helical" evidence="11">
    <location>
        <begin position="6"/>
        <end position="27"/>
    </location>
</feature>
<sequence>MEPQGGTPLVWAIFTVGVGIAFFHLFCCSPYNRRNTLLRCGNPRSFTQSKLPRVFLARLVLLGSKTSKERSSICLLLRRLNGWNKRRTALSLAGLLGHILKFLFFLGGELVLGLIHSYESFGTVDGPGIRFIVFLQGCPMRCKYCHNPDTWSLSGGTQTDAADVVKEALKYKSYFGEKGGVTVSGGEPMLQLDFLIELLTMLKQKGVHTCVDTSGSCFDPSDARYDRLLEVTDLFLLDIKHADPEGHLVLTGRSQEKPLAFARFLCEHKKPMWVRHVLVPGITDDDTQLKNLRAILDTLDNVQKVEVLPYHTLGVNKYHALGIPYPLEGTQPPEKERVENAKRLLRAGWQKNKEAL</sequence>
<dbReference type="GO" id="GO:0043365">
    <property type="term" value="F:[formate-C-acetyltransferase]-activating enzyme activity"/>
    <property type="evidence" value="ECO:0007669"/>
    <property type="project" value="InterPro"/>
</dbReference>
<evidence type="ECO:0000256" key="11">
    <source>
        <dbReference type="SAM" id="Phobius"/>
    </source>
</evidence>
<dbReference type="InterPro" id="IPR058240">
    <property type="entry name" value="rSAM_sf"/>
</dbReference>
<keyword evidence="11" id="KW-0472">Membrane</keyword>
<feature type="transmembrane region" description="Helical" evidence="11">
    <location>
        <begin position="88"/>
        <end position="115"/>
    </location>
</feature>
<keyword evidence="13" id="KW-0670">Pyruvate</keyword>
<evidence type="ECO:0000256" key="3">
    <source>
        <dbReference type="ARBA" id="ARBA00009777"/>
    </source>
</evidence>
<evidence type="ECO:0000256" key="4">
    <source>
        <dbReference type="ARBA" id="ARBA00021356"/>
    </source>
</evidence>
<dbReference type="PANTHER" id="PTHR30352:SF5">
    <property type="entry name" value="PYRUVATE FORMATE-LYASE 1-ACTIVATING ENZYME"/>
    <property type="match status" value="1"/>
</dbReference>
<dbReference type="Proteomes" id="UP000824044">
    <property type="component" value="Unassembled WGS sequence"/>
</dbReference>
<dbReference type="AlphaFoldDB" id="A0A9D2IW23"/>
<dbReference type="PANTHER" id="PTHR30352">
    <property type="entry name" value="PYRUVATE FORMATE-LYASE-ACTIVATING ENZYME"/>
    <property type="match status" value="1"/>
</dbReference>
<evidence type="ECO:0000313" key="13">
    <source>
        <dbReference type="EMBL" id="HIZ24572.1"/>
    </source>
</evidence>
<dbReference type="PROSITE" id="PS01087">
    <property type="entry name" value="RADICAL_ACTIVATING"/>
    <property type="match status" value="1"/>
</dbReference>
<dbReference type="GO" id="GO:0051539">
    <property type="term" value="F:4 iron, 4 sulfur cluster binding"/>
    <property type="evidence" value="ECO:0007669"/>
    <property type="project" value="UniProtKB-KW"/>
</dbReference>
<accession>A0A9D2IW23</accession>
<dbReference type="GO" id="GO:0046872">
    <property type="term" value="F:metal ion binding"/>
    <property type="evidence" value="ECO:0007669"/>
    <property type="project" value="UniProtKB-KW"/>
</dbReference>
<keyword evidence="6" id="KW-0949">S-adenosyl-L-methionine</keyword>
<dbReference type="GO" id="GO:0016829">
    <property type="term" value="F:lyase activity"/>
    <property type="evidence" value="ECO:0007669"/>
    <property type="project" value="UniProtKB-KW"/>
</dbReference>
<dbReference type="InterPro" id="IPR013785">
    <property type="entry name" value="Aldolase_TIM"/>
</dbReference>
<comment type="function">
    <text evidence="2">Activation of pyruvate formate-lyase under anaerobic conditions by generation of an organic free radical, using S-adenosylmethionine and reduced flavodoxin as cosubstrates to produce 5'-deoxy-adenosine.</text>
</comment>
<dbReference type="InterPro" id="IPR034457">
    <property type="entry name" value="Organic_radical-activating"/>
</dbReference>
<proteinExistence type="inferred from homology"/>
<evidence type="ECO:0000313" key="14">
    <source>
        <dbReference type="Proteomes" id="UP000824044"/>
    </source>
</evidence>
<comment type="similarity">
    <text evidence="3">Belongs to the organic radical-activating enzymes family.</text>
</comment>
<evidence type="ECO:0000256" key="10">
    <source>
        <dbReference type="ARBA" id="ARBA00023014"/>
    </source>
</evidence>
<dbReference type="Pfam" id="PF04055">
    <property type="entry name" value="Radical_SAM"/>
    <property type="match status" value="1"/>
</dbReference>
<protein>
    <recommendedName>
        <fullName evidence="4">Pyruvate formate-lyase-activating enzyme</fullName>
    </recommendedName>
</protein>
<evidence type="ECO:0000256" key="9">
    <source>
        <dbReference type="ARBA" id="ARBA00023004"/>
    </source>
</evidence>
<dbReference type="PROSITE" id="PS51918">
    <property type="entry name" value="RADICAL_SAM"/>
    <property type="match status" value="1"/>
</dbReference>
<dbReference type="NCBIfam" id="TIGR02493">
    <property type="entry name" value="PFLA"/>
    <property type="match status" value="1"/>
</dbReference>
<keyword evidence="11" id="KW-1133">Transmembrane helix</keyword>
<name>A0A9D2IW23_9FIRM</name>
<evidence type="ECO:0000256" key="7">
    <source>
        <dbReference type="ARBA" id="ARBA00022723"/>
    </source>
</evidence>
<keyword evidence="5" id="KW-0004">4Fe-4S</keyword>
<keyword evidence="13" id="KW-0456">Lyase</keyword>
<keyword evidence="9" id="KW-0408">Iron</keyword>
<comment type="caution">
    <text evidence="13">The sequence shown here is derived from an EMBL/GenBank/DDBJ whole genome shotgun (WGS) entry which is preliminary data.</text>
</comment>
<dbReference type="SFLD" id="SFLDG01066">
    <property type="entry name" value="organic_radical-activating_enz"/>
    <property type="match status" value="1"/>
</dbReference>
<keyword evidence="8 13" id="KW-0560">Oxidoreductase</keyword>
<dbReference type="SUPFAM" id="SSF102114">
    <property type="entry name" value="Radical SAM enzymes"/>
    <property type="match status" value="1"/>
</dbReference>